<evidence type="ECO:0000256" key="3">
    <source>
        <dbReference type="ARBA" id="ARBA00022448"/>
    </source>
</evidence>
<dbReference type="PIRSF" id="PIRSF038996">
    <property type="entry name" value="FldA"/>
    <property type="match status" value="1"/>
</dbReference>
<dbReference type="GO" id="GO:0010181">
    <property type="term" value="F:FMN binding"/>
    <property type="evidence" value="ECO:0007669"/>
    <property type="project" value="InterPro"/>
</dbReference>
<keyword evidence="3" id="KW-0813">Transport</keyword>
<evidence type="ECO:0000256" key="6">
    <source>
        <dbReference type="ARBA" id="ARBA00022982"/>
    </source>
</evidence>
<accession>A0A3B0WEZ7</accession>
<dbReference type="InterPro" id="IPR050619">
    <property type="entry name" value="Flavodoxin"/>
</dbReference>
<name>A0A3B0WEZ7_9ZZZZ</name>
<gene>
    <name evidence="8" type="ORF">MNBD_GAMMA04-193</name>
</gene>
<dbReference type="PANTHER" id="PTHR42809:SF1">
    <property type="entry name" value="FLAVODOXIN 1"/>
    <property type="match status" value="1"/>
</dbReference>
<dbReference type="AlphaFoldDB" id="A0A3B0WEZ7"/>
<comment type="cofactor">
    <cofactor evidence="1">
        <name>FMN</name>
        <dbReference type="ChEBI" id="CHEBI:58210"/>
    </cofactor>
</comment>
<dbReference type="PROSITE" id="PS00201">
    <property type="entry name" value="FLAVODOXIN"/>
    <property type="match status" value="1"/>
</dbReference>
<comment type="similarity">
    <text evidence="2">Belongs to the flavodoxin family.</text>
</comment>
<dbReference type="PROSITE" id="PS50902">
    <property type="entry name" value="FLAVODOXIN_LIKE"/>
    <property type="match status" value="1"/>
</dbReference>
<dbReference type="Pfam" id="PF00258">
    <property type="entry name" value="Flavodoxin_1"/>
    <property type="match status" value="1"/>
</dbReference>
<dbReference type="InterPro" id="IPR008254">
    <property type="entry name" value="Flavodoxin/NO_synth"/>
</dbReference>
<dbReference type="InterPro" id="IPR001226">
    <property type="entry name" value="Flavodoxin_CS"/>
</dbReference>
<dbReference type="InterPro" id="IPR029039">
    <property type="entry name" value="Flavoprotein-like_sf"/>
</dbReference>
<evidence type="ECO:0000256" key="5">
    <source>
        <dbReference type="ARBA" id="ARBA00022643"/>
    </source>
</evidence>
<dbReference type="SUPFAM" id="SSF52218">
    <property type="entry name" value="Flavoproteins"/>
    <property type="match status" value="1"/>
</dbReference>
<proteinExistence type="inferred from homology"/>
<evidence type="ECO:0000313" key="8">
    <source>
        <dbReference type="EMBL" id="VAW49822.1"/>
    </source>
</evidence>
<evidence type="ECO:0000259" key="7">
    <source>
        <dbReference type="PROSITE" id="PS50902"/>
    </source>
</evidence>
<dbReference type="PANTHER" id="PTHR42809">
    <property type="entry name" value="FLAVODOXIN 2"/>
    <property type="match status" value="1"/>
</dbReference>
<dbReference type="NCBIfam" id="NF006739">
    <property type="entry name" value="PRK09267.1-5"/>
    <property type="match status" value="1"/>
</dbReference>
<keyword evidence="5" id="KW-0288">FMN</keyword>
<evidence type="ECO:0000256" key="1">
    <source>
        <dbReference type="ARBA" id="ARBA00001917"/>
    </source>
</evidence>
<dbReference type="NCBIfam" id="TIGR01752">
    <property type="entry name" value="flav_long"/>
    <property type="match status" value="1"/>
</dbReference>
<protein>
    <submittedName>
        <fullName evidence="8">Flavodoxin 1</fullName>
    </submittedName>
</protein>
<evidence type="ECO:0000256" key="4">
    <source>
        <dbReference type="ARBA" id="ARBA00022630"/>
    </source>
</evidence>
<keyword evidence="6" id="KW-0249">Electron transport</keyword>
<feature type="domain" description="Flavodoxin-like" evidence="7">
    <location>
        <begin position="4"/>
        <end position="166"/>
    </location>
</feature>
<dbReference type="GO" id="GO:0009055">
    <property type="term" value="F:electron transfer activity"/>
    <property type="evidence" value="ECO:0007669"/>
    <property type="project" value="InterPro"/>
</dbReference>
<dbReference type="InterPro" id="IPR010086">
    <property type="entry name" value="Flavodoxin_lc"/>
</dbReference>
<organism evidence="8">
    <name type="scientific">hydrothermal vent metagenome</name>
    <dbReference type="NCBI Taxonomy" id="652676"/>
    <lineage>
        <taxon>unclassified sequences</taxon>
        <taxon>metagenomes</taxon>
        <taxon>ecological metagenomes</taxon>
    </lineage>
</organism>
<evidence type="ECO:0000256" key="2">
    <source>
        <dbReference type="ARBA" id="ARBA00005267"/>
    </source>
</evidence>
<dbReference type="EMBL" id="UOFB01000397">
    <property type="protein sequence ID" value="VAW49822.1"/>
    <property type="molecule type" value="Genomic_DNA"/>
</dbReference>
<keyword evidence="4" id="KW-0285">Flavoprotein</keyword>
<reference evidence="8" key="1">
    <citation type="submission" date="2018-06" db="EMBL/GenBank/DDBJ databases">
        <authorList>
            <person name="Zhirakovskaya E."/>
        </authorList>
    </citation>
    <scope>NUCLEOTIDE SEQUENCE</scope>
</reference>
<dbReference type="Gene3D" id="3.40.50.360">
    <property type="match status" value="1"/>
</dbReference>
<sequence>MSKVGLFYGTDTGNTERVADLIKDAIGADLVEVHDIATASVDDFAKYDKIILGQPTWYYGELQSSWDDFWEDFKTVDFTGKTVACFGLGDQADYSEYFLDAMGFMHDIAVENGATPAGYTATEGFEFDESKAITEDEEFFVGLGIDEDQQPELTETRIAEWVAQIKEEMDIK</sequence>